<dbReference type="PROSITE" id="PS51294">
    <property type="entry name" value="HTH_MYB"/>
    <property type="match status" value="1"/>
</dbReference>
<feature type="region of interest" description="Disordered" evidence="5">
    <location>
        <begin position="1680"/>
        <end position="1718"/>
    </location>
</feature>
<feature type="domain" description="HTH myb-type" evidence="8">
    <location>
        <begin position="1181"/>
        <end position="1229"/>
    </location>
</feature>
<feature type="region of interest" description="Disordered" evidence="5">
    <location>
        <begin position="2118"/>
        <end position="2138"/>
    </location>
</feature>
<dbReference type="STRING" id="12957.A0A158N9W0"/>
<dbReference type="OrthoDB" id="10258692at2759"/>
<gene>
    <name evidence="9" type="primary">105617367</name>
</gene>
<dbReference type="Pfam" id="PF00249">
    <property type="entry name" value="Myb_DNA-binding"/>
    <property type="match status" value="1"/>
</dbReference>
<feature type="compositionally biased region" description="Low complexity" evidence="5">
    <location>
        <begin position="2390"/>
        <end position="2407"/>
    </location>
</feature>
<feature type="region of interest" description="Disordered" evidence="5">
    <location>
        <begin position="2260"/>
        <end position="2291"/>
    </location>
</feature>
<dbReference type="InterPro" id="IPR009057">
    <property type="entry name" value="Homeodomain-like_sf"/>
</dbReference>
<evidence type="ECO:0000256" key="1">
    <source>
        <dbReference type="ARBA" id="ARBA00004123"/>
    </source>
</evidence>
<feature type="compositionally biased region" description="Polar residues" evidence="5">
    <location>
        <begin position="508"/>
        <end position="517"/>
    </location>
</feature>
<feature type="region of interest" description="Disordered" evidence="5">
    <location>
        <begin position="1379"/>
        <end position="1407"/>
    </location>
</feature>
<dbReference type="PROSITE" id="PS51293">
    <property type="entry name" value="SANT"/>
    <property type="match status" value="2"/>
</dbReference>
<feature type="domain" description="SANT" evidence="7">
    <location>
        <begin position="727"/>
        <end position="778"/>
    </location>
</feature>
<dbReference type="EnsemblMetazoa" id="XM_012198928.1">
    <property type="protein sequence ID" value="XP_012054318.1"/>
    <property type="gene ID" value="LOC105617367"/>
</dbReference>
<feature type="compositionally biased region" description="Gly residues" evidence="5">
    <location>
        <begin position="2433"/>
        <end position="2451"/>
    </location>
</feature>
<feature type="region of interest" description="Disordered" evidence="5">
    <location>
        <begin position="1247"/>
        <end position="1305"/>
    </location>
</feature>
<evidence type="ECO:0000313" key="10">
    <source>
        <dbReference type="Proteomes" id="UP000005205"/>
    </source>
</evidence>
<feature type="compositionally biased region" description="Gly residues" evidence="5">
    <location>
        <begin position="2272"/>
        <end position="2287"/>
    </location>
</feature>
<feature type="domain" description="SANT" evidence="7">
    <location>
        <begin position="1178"/>
        <end position="1229"/>
    </location>
</feature>
<feature type="compositionally biased region" description="Low complexity" evidence="5">
    <location>
        <begin position="1839"/>
        <end position="1856"/>
    </location>
</feature>
<dbReference type="Gene3D" id="1.10.10.60">
    <property type="entry name" value="Homeodomain-like"/>
    <property type="match status" value="1"/>
</dbReference>
<feature type="compositionally biased region" description="Polar residues" evidence="5">
    <location>
        <begin position="828"/>
        <end position="837"/>
    </location>
</feature>
<dbReference type="InterPro" id="IPR017930">
    <property type="entry name" value="Myb_dom"/>
</dbReference>
<feature type="region of interest" description="Disordered" evidence="5">
    <location>
        <begin position="1736"/>
        <end position="1792"/>
    </location>
</feature>
<feature type="compositionally biased region" description="Polar residues" evidence="5">
    <location>
        <begin position="1272"/>
        <end position="1288"/>
    </location>
</feature>
<dbReference type="GO" id="GO:0005654">
    <property type="term" value="C:nucleoplasm"/>
    <property type="evidence" value="ECO:0007669"/>
    <property type="project" value="UniProtKB-ARBA"/>
</dbReference>
<protein>
    <recommendedName>
        <fullName evidence="11">SANT domain-containing protein</fullName>
    </recommendedName>
</protein>
<evidence type="ECO:0000256" key="2">
    <source>
        <dbReference type="ARBA" id="ARBA00010097"/>
    </source>
</evidence>
<evidence type="ECO:0000259" key="7">
    <source>
        <dbReference type="PROSITE" id="PS51293"/>
    </source>
</evidence>
<feature type="region of interest" description="Disordered" evidence="5">
    <location>
        <begin position="233"/>
        <end position="252"/>
    </location>
</feature>
<feature type="region of interest" description="Disordered" evidence="5">
    <location>
        <begin position="1423"/>
        <end position="1447"/>
    </location>
</feature>
<evidence type="ECO:0000256" key="4">
    <source>
        <dbReference type="SAM" id="Coils"/>
    </source>
</evidence>
<feature type="region of interest" description="Disordered" evidence="5">
    <location>
        <begin position="1324"/>
        <end position="1366"/>
    </location>
</feature>
<evidence type="ECO:0008006" key="11">
    <source>
        <dbReference type="Google" id="ProtNLM"/>
    </source>
</evidence>
<feature type="region of interest" description="Disordered" evidence="5">
    <location>
        <begin position="496"/>
        <end position="517"/>
    </location>
</feature>
<feature type="compositionally biased region" description="Basic and acidic residues" evidence="5">
    <location>
        <begin position="916"/>
        <end position="955"/>
    </location>
</feature>
<feature type="compositionally biased region" description="Low complexity" evidence="5">
    <location>
        <begin position="2540"/>
        <end position="2549"/>
    </location>
</feature>
<feature type="compositionally biased region" description="Low complexity" evidence="5">
    <location>
        <begin position="1396"/>
        <end position="1406"/>
    </location>
</feature>
<feature type="region of interest" description="Disordered" evidence="5">
    <location>
        <begin position="890"/>
        <end position="955"/>
    </location>
</feature>
<dbReference type="PROSITE" id="PS50090">
    <property type="entry name" value="MYB_LIKE"/>
    <property type="match status" value="1"/>
</dbReference>
<feature type="compositionally biased region" description="Low complexity" evidence="5">
    <location>
        <begin position="387"/>
        <end position="398"/>
    </location>
</feature>
<accession>A0A158N9W0</accession>
<feature type="compositionally biased region" description="Low complexity" evidence="5">
    <location>
        <begin position="325"/>
        <end position="335"/>
    </location>
</feature>
<feature type="region of interest" description="Disordered" evidence="5">
    <location>
        <begin position="2169"/>
        <end position="2211"/>
    </location>
</feature>
<feature type="compositionally biased region" description="Low complexity" evidence="5">
    <location>
        <begin position="1327"/>
        <end position="1343"/>
    </location>
</feature>
<dbReference type="Gene3D" id="1.20.5.430">
    <property type="match status" value="1"/>
</dbReference>
<dbReference type="InParanoid" id="A0A158N9W0"/>
<feature type="compositionally biased region" description="Low complexity" evidence="5">
    <location>
        <begin position="2169"/>
        <end position="2210"/>
    </location>
</feature>
<evidence type="ECO:0000256" key="3">
    <source>
        <dbReference type="ARBA" id="ARBA00023054"/>
    </source>
</evidence>
<dbReference type="Gene3D" id="1.20.58.1880">
    <property type="match status" value="1"/>
</dbReference>
<dbReference type="InterPro" id="IPR051571">
    <property type="entry name" value="N-CoR_corepressor"/>
</dbReference>
<feature type="compositionally biased region" description="Basic and acidic residues" evidence="5">
    <location>
        <begin position="2417"/>
        <end position="2432"/>
    </location>
</feature>
<feature type="compositionally biased region" description="Basic and acidic residues" evidence="5">
    <location>
        <begin position="1011"/>
        <end position="1021"/>
    </location>
</feature>
<feature type="region of interest" description="Disordered" evidence="5">
    <location>
        <begin position="438"/>
        <end position="457"/>
    </location>
</feature>
<feature type="region of interest" description="Disordered" evidence="5">
    <location>
        <begin position="387"/>
        <end position="414"/>
    </location>
</feature>
<feature type="compositionally biased region" description="Basic residues" evidence="5">
    <location>
        <begin position="783"/>
        <end position="792"/>
    </location>
</feature>
<dbReference type="PANTHER" id="PTHR13992:SF39">
    <property type="entry name" value="SMRTER, ISOFORM G"/>
    <property type="match status" value="1"/>
</dbReference>
<dbReference type="SMART" id="SM00717">
    <property type="entry name" value="SANT"/>
    <property type="match status" value="2"/>
</dbReference>
<feature type="compositionally biased region" description="Gly residues" evidence="5">
    <location>
        <begin position="14"/>
        <end position="27"/>
    </location>
</feature>
<feature type="compositionally biased region" description="Basic residues" evidence="5">
    <location>
        <begin position="45"/>
        <end position="57"/>
    </location>
</feature>
<feature type="compositionally biased region" description="Basic and acidic residues" evidence="5">
    <location>
        <begin position="496"/>
        <end position="506"/>
    </location>
</feature>
<dbReference type="EMBL" id="ADTU01009710">
    <property type="status" value="NOT_ANNOTATED_CDS"/>
    <property type="molecule type" value="Genomic_DNA"/>
</dbReference>
<feature type="region of interest" description="Disordered" evidence="5">
    <location>
        <begin position="783"/>
        <end position="877"/>
    </location>
</feature>
<feature type="region of interest" description="Disordered" evidence="5">
    <location>
        <begin position="1893"/>
        <end position="1916"/>
    </location>
</feature>
<keyword evidence="10" id="KW-1185">Reference proteome</keyword>
<dbReference type="EMBL" id="ADTU01009711">
    <property type="status" value="NOT_ANNOTATED_CDS"/>
    <property type="molecule type" value="Genomic_DNA"/>
</dbReference>
<evidence type="ECO:0000256" key="5">
    <source>
        <dbReference type="SAM" id="MobiDB-lite"/>
    </source>
</evidence>
<feature type="compositionally biased region" description="Low complexity" evidence="5">
    <location>
        <begin position="838"/>
        <end position="877"/>
    </location>
</feature>
<dbReference type="GO" id="GO:0032991">
    <property type="term" value="C:protein-containing complex"/>
    <property type="evidence" value="ECO:0007669"/>
    <property type="project" value="UniProtKB-ARBA"/>
</dbReference>
<feature type="region of interest" description="Disordered" evidence="5">
    <location>
        <begin position="325"/>
        <end position="356"/>
    </location>
</feature>
<dbReference type="EMBL" id="ADTU01009708">
    <property type="status" value="NOT_ANNOTATED_CDS"/>
    <property type="molecule type" value="Genomic_DNA"/>
</dbReference>
<feature type="compositionally biased region" description="Polar residues" evidence="5">
    <location>
        <begin position="1435"/>
        <end position="1447"/>
    </location>
</feature>
<dbReference type="CDD" id="cd00167">
    <property type="entry name" value="SANT"/>
    <property type="match status" value="1"/>
</dbReference>
<feature type="compositionally biased region" description="Low complexity" evidence="5">
    <location>
        <begin position="1289"/>
        <end position="1305"/>
    </location>
</feature>
<reference evidence="9" key="2">
    <citation type="submission" date="2016-04" db="UniProtKB">
        <authorList>
            <consortium name="EnsemblMetazoa"/>
        </authorList>
    </citation>
    <scope>IDENTIFICATION</scope>
</reference>
<feature type="compositionally biased region" description="Low complexity" evidence="5">
    <location>
        <begin position="793"/>
        <end position="806"/>
    </location>
</feature>
<dbReference type="KEGG" id="acep:105617367"/>
<name>A0A158N9W0_ATTCE</name>
<feature type="region of interest" description="Disordered" evidence="5">
    <location>
        <begin position="983"/>
        <end position="1030"/>
    </location>
</feature>
<feature type="compositionally biased region" description="Gly residues" evidence="5">
    <location>
        <begin position="2475"/>
        <end position="2487"/>
    </location>
</feature>
<feature type="compositionally biased region" description="Polar residues" evidence="5">
    <location>
        <begin position="438"/>
        <end position="454"/>
    </location>
</feature>
<dbReference type="PANTHER" id="PTHR13992">
    <property type="entry name" value="NUCLEAR RECEPTOR CO-REPRESSOR RELATED NCOR"/>
    <property type="match status" value="1"/>
</dbReference>
<feature type="compositionally biased region" description="Polar residues" evidence="5">
    <location>
        <begin position="336"/>
        <end position="345"/>
    </location>
</feature>
<comment type="similarity">
    <text evidence="2">Belongs to the N-CoR nuclear receptor corepressors family.</text>
</comment>
<reference evidence="10" key="1">
    <citation type="journal article" date="2011" name="PLoS Genet.">
        <title>The genome sequence of the leaf-cutter ant Atta cephalotes reveals insights into its obligate symbiotic lifestyle.</title>
        <authorList>
            <person name="Suen G."/>
            <person name="Teiling C."/>
            <person name="Li L."/>
            <person name="Holt C."/>
            <person name="Abouheif E."/>
            <person name="Bornberg-Bauer E."/>
            <person name="Bouffard P."/>
            <person name="Caldera E.J."/>
            <person name="Cash E."/>
            <person name="Cavanaugh A."/>
            <person name="Denas O."/>
            <person name="Elhaik E."/>
            <person name="Fave M.J."/>
            <person name="Gadau J."/>
            <person name="Gibson J.D."/>
            <person name="Graur D."/>
            <person name="Grubbs K.J."/>
            <person name="Hagen D.E."/>
            <person name="Harkins T.T."/>
            <person name="Helmkampf M."/>
            <person name="Hu H."/>
            <person name="Johnson B.R."/>
            <person name="Kim J."/>
            <person name="Marsh S.E."/>
            <person name="Moeller J.A."/>
            <person name="Munoz-Torres M.C."/>
            <person name="Murphy M.C."/>
            <person name="Naughton M.C."/>
            <person name="Nigam S."/>
            <person name="Overson R."/>
            <person name="Rajakumar R."/>
            <person name="Reese J.T."/>
            <person name="Scott J.J."/>
            <person name="Smith C.R."/>
            <person name="Tao S."/>
            <person name="Tsutsui N.D."/>
            <person name="Viljakainen L."/>
            <person name="Wissler L."/>
            <person name="Yandell M.D."/>
            <person name="Zimmer F."/>
            <person name="Taylor J."/>
            <person name="Slater S.C."/>
            <person name="Clifton S.W."/>
            <person name="Warren W.C."/>
            <person name="Elsik C.G."/>
            <person name="Smith C.D."/>
            <person name="Weinstock G.M."/>
            <person name="Gerardo N.M."/>
            <person name="Currie C.R."/>
        </authorList>
    </citation>
    <scope>NUCLEOTIDE SEQUENCE [LARGE SCALE GENOMIC DNA]</scope>
</reference>
<dbReference type="SUPFAM" id="SSF46689">
    <property type="entry name" value="Homeodomain-like"/>
    <property type="match status" value="2"/>
</dbReference>
<comment type="subcellular location">
    <subcellularLocation>
        <location evidence="1">Nucleus</location>
    </subcellularLocation>
</comment>
<evidence type="ECO:0000259" key="8">
    <source>
        <dbReference type="PROSITE" id="PS51294"/>
    </source>
</evidence>
<feature type="coiled-coil region" evidence="4">
    <location>
        <begin position="648"/>
        <end position="683"/>
    </location>
</feature>
<proteinExistence type="inferred from homology"/>
<feature type="region of interest" description="Disordered" evidence="5">
    <location>
        <begin position="2348"/>
        <end position="2571"/>
    </location>
</feature>
<dbReference type="EMBL" id="ADTU01009709">
    <property type="status" value="NOT_ANNOTATED_CDS"/>
    <property type="molecule type" value="Genomic_DNA"/>
</dbReference>
<evidence type="ECO:0000313" key="9">
    <source>
        <dbReference type="EnsemblMetazoa" id="XP_012054318.1"/>
    </source>
</evidence>
<dbReference type="GO" id="GO:0000785">
    <property type="term" value="C:chromatin"/>
    <property type="evidence" value="ECO:0007669"/>
    <property type="project" value="TreeGrafter"/>
</dbReference>
<feature type="compositionally biased region" description="Low complexity" evidence="5">
    <location>
        <begin position="2122"/>
        <end position="2138"/>
    </location>
</feature>
<sequence length="2571" mass="276972">METVGKQVQVVSGLGVGGPVGPVGPVGGDLHHHHHPHPHALPPHPHSHPHGHPHGSHGHSLATSNPGRGQPQPPTSHNQHVPARSTPVQLHRPTQNYVNIKSSSPVSPRTIGTGATYVQGGAAASSAAAAAAAAAATAGGPVVAAGGVTATSSSGLVGVSNALSSATGGGGGGGGIGVGGVNNSSTNSNANSIGSGGGGGGAAVVTTAPSLTTPVPVPVPVPVPAPVPAPVSAPSLSQPTVITSQTPPPPLIGTPYAARDTYRAGTTNVNERLAINVSNSPLSQVGVGGVGVVSAAEYSSMGAGSRGDRQRISLLPPVGSSVTSIPSPSAAAAASDYQQHTTATRNPPRVGLMPVQPDQYCSRTPVDMSSLQQDAPPFKKIRLGPHQQIQQLQSQPQPRCLSPADPCGGKQEQQQHVVQLQQPLRIDTRPAVGAYTPQTEAISPTLPEPSTQEDAQYRSTKDDLLQQIGKVDREIAKRENQLNMLRKRLKDLEETANKPLEVKDTEEQSQQPKHQSMAQKVYAENRRKAEEAHRLLERLGPKVELPLYNQPSDTSVYQENRTRHQTCMRARLIARLRREHAERASLHRQQSQTYAILVQEWHRKVERLEATQKRKSKETKNREFFEKVFPELRKQREDKERFNRVGARIKSEADLEEIMDGLQEQEEETLQDLKNSIKACQMEDKKMRSYAVIPPLLLDAKQRRIAFQNRNGLLQPEELEALHSERKLINVWSSVEHELFKEKYLQHPKNYGVIAQSLEHKSVPDCVHHYYLTKKAENYKQLLRKSRQRTRSSRNNPNNKVNNTSSTIGPIDILTTGVTTRLQREQQQKTQENPQNNSATTTSASTTSTTGTSSVSSTTVGTTTVTTTTTPSSSIASGVNVTADSVTTSTTTTMTSVPNTTATSSNSTTSTTSSTKDSREASKENKENKVDLKESHLIKVEPKEESQSEPTSGKDIKVIMEGKGALSSSASSLNNATNVSTIQSDFKESNKKKPGCRDTNNSGANVAASGRIKDKKKENHTPMETSDEEAPSIDVIEGGKQIGPHACTVCQSVVEGSAHSRALPRSQASQYGLREDQVPPSARVCNTCRCKAVRGRYTACPLPGCPNLSSSKSRVKRLRALPSKWLDLPPEIREPIAQEFQIPNSATKCCSACFSRISRRLAPHLAGGTEVSEDGTDALSRQWTDEELEQLRRALREHGTNWPKVAEQIPGKTNHQCKNYYFAYRKKLSLDQVVAEYYASLGEERRPCLTDEEESGSSTSSCDELAVHDSSDTASAGSPATTMTGSNVASSGTPATSSSLSMSFRSSEQKLGEKLSDIAVVSLVPPGSSQQSSSSGTATATSGGREDYDSSATETADEGQGGADMDNSSVVVTLTTSNSNTTSLQQHPQPPPIVHSPPSTTSNSNPLTVKDLMLGVIEMQLKRTPNSPADGGGSSAPNNSGTPTISSILKTDHRNDITYVRGYKSSPNIANTTLSNRDTNLATLSVVSGPHHAHRSAPSPQPIGQMQATITPCPPAVPSSQASSSDLLPKEGLVVMQVQQALRETEGTLDLSIKKPRLQQDYNHSMQLHKPPTVTLYRPEPPGAYYHPHAPHPEQGRGAKSPLIYASSPRPQAPITPKMNKVTVPPPHPKLSPKLSTIATPGHKGGSITHGTPVSTARYEGLLRQMTPPGNPTVTGAVSNASERGGGGSSGGAINAGSAVPGTPKDTGGSITQGTPVLPFAVDKRGTPIYDYHRTIRHSPVTGGGNVPPPPPGQGPTSQAASPAVVVSHGGSQYNSYSAAGRPPPSYSMEQQLSSRQIIMNDYITSQQMHARARGSSSTGASVVTETTGKSEPPPPPSSTLYYTSTPPPSQTHTQPRQGVIQRHNPQKQMHYPPPPPGLEAFSSLVDVAVQQPSLPVPHPHGHPAASGSSGHEGLGKTMADRLLADRYDNNRAFREQEIRLQEHRMAAMQAAEHRLAVAAAVQQHHHRDRDRERDLVHLREKEEHRLHREKELQQLEHRLAVQQHHQQREKDLQQQEHRLVQQREKDMHVEHARLSVQQAREKDIQHEHRLSVHQQREKEIHQKMVAAAAQREIEHEHRLAVQQQREKEMQQQERLAIQQHEKDVERRLAMQHRERDLAHLHQQQQQQQQQIQQHIQQQRIEAERRHIAQLYRDQQQIDRDSSRLASLGFSSQSSRLQQSQQSQQQQQQSSTSSSSSRQSQSSSQQNDSSTLTAASLIDAIITHQINQSVENPGASGSSVNQPARAGDRLFQGFHRENQQEPNGIAHSPAGEGSGGGNGGSGNGSGGNKAITLGEHVDHIVSKDYGPPHSSYRSYTGYQISEDQWKRRKHNEPDSVKTGDERQIIRVAQQQHTQQQQQHQSSGKQQYHSVEPVSPPEATTNHYARRLYDSSTATSTSGTSSNKSHSTPYDVSPFDYVKNKIVEVMRTEDDKAGGGGGGDGGTGSDRNGGGNSVVVSEKDEKGVGAERNVERSPSNGGGGGSGGGGNSGSNEMVVDNTGGPNPTTREQPPPPPAPAATTTFYPFSALGVHTGPPPAPPPASATSASVAKSEQMQAEPAPLLSSQYEPLSDED</sequence>
<dbReference type="GO" id="GO:0006357">
    <property type="term" value="P:regulation of transcription by RNA polymerase II"/>
    <property type="evidence" value="ECO:0007669"/>
    <property type="project" value="TreeGrafter"/>
</dbReference>
<organism evidence="9 10">
    <name type="scientific">Atta cephalotes</name>
    <name type="common">Leafcutter ant</name>
    <dbReference type="NCBI Taxonomy" id="12957"/>
    <lineage>
        <taxon>Eukaryota</taxon>
        <taxon>Metazoa</taxon>
        <taxon>Ecdysozoa</taxon>
        <taxon>Arthropoda</taxon>
        <taxon>Hexapoda</taxon>
        <taxon>Insecta</taxon>
        <taxon>Pterygota</taxon>
        <taxon>Neoptera</taxon>
        <taxon>Endopterygota</taxon>
        <taxon>Hymenoptera</taxon>
        <taxon>Apocrita</taxon>
        <taxon>Aculeata</taxon>
        <taxon>Formicoidea</taxon>
        <taxon>Formicidae</taxon>
        <taxon>Myrmicinae</taxon>
        <taxon>Atta</taxon>
    </lineage>
</organism>
<dbReference type="Pfam" id="PF15784">
    <property type="entry name" value="GPS2_interact"/>
    <property type="match status" value="1"/>
</dbReference>
<keyword evidence="3 4" id="KW-0175">Coiled coil</keyword>
<feature type="compositionally biased region" description="Basic and acidic residues" evidence="5">
    <location>
        <begin position="2456"/>
        <end position="2470"/>
    </location>
</feature>
<feature type="region of interest" description="Disordered" evidence="5">
    <location>
        <begin position="1808"/>
        <end position="1881"/>
    </location>
</feature>
<dbReference type="InterPro" id="IPR001005">
    <property type="entry name" value="SANT/Myb"/>
</dbReference>
<evidence type="ECO:0000259" key="6">
    <source>
        <dbReference type="PROSITE" id="PS50090"/>
    </source>
</evidence>
<feature type="compositionally biased region" description="Low complexity" evidence="5">
    <location>
        <begin position="1814"/>
        <end position="1831"/>
    </location>
</feature>
<feature type="coiled-coil region" evidence="4">
    <location>
        <begin position="1979"/>
        <end position="2026"/>
    </location>
</feature>
<feature type="domain" description="Myb-like" evidence="6">
    <location>
        <begin position="1183"/>
        <end position="1225"/>
    </location>
</feature>
<dbReference type="InterPro" id="IPR017884">
    <property type="entry name" value="SANT_dom"/>
</dbReference>
<dbReference type="Proteomes" id="UP000005205">
    <property type="component" value="Unassembled WGS sequence"/>
</dbReference>
<feature type="compositionally biased region" description="Low complexity" evidence="5">
    <location>
        <begin position="890"/>
        <end position="915"/>
    </location>
</feature>
<feature type="region of interest" description="Disordered" evidence="5">
    <location>
        <begin position="12"/>
        <end position="94"/>
    </location>
</feature>
<feature type="coiled-coil region" evidence="4">
    <location>
        <begin position="461"/>
        <end position="495"/>
    </location>
</feature>
<dbReference type="EMBL" id="ADTU01009707">
    <property type="status" value="NOT_ANNOTATED_CDS"/>
    <property type="molecule type" value="Genomic_DNA"/>
</dbReference>
<dbReference type="InterPro" id="IPR031557">
    <property type="entry name" value="N-CoR_GPS2_interact"/>
</dbReference>
<dbReference type="eggNOG" id="KOG1878">
    <property type="taxonomic scope" value="Eukaryota"/>
</dbReference>
<feature type="compositionally biased region" description="Low complexity" evidence="5">
    <location>
        <begin position="2349"/>
        <end position="2369"/>
    </location>
</feature>